<evidence type="ECO:0000259" key="15">
    <source>
        <dbReference type="PROSITE" id="PS50887"/>
    </source>
</evidence>
<evidence type="ECO:0000256" key="4">
    <source>
        <dbReference type="ARBA" id="ARBA00022679"/>
    </source>
</evidence>
<feature type="domain" description="PAS" evidence="13">
    <location>
        <begin position="366"/>
        <end position="436"/>
    </location>
</feature>
<dbReference type="Proteomes" id="UP000007392">
    <property type="component" value="Chromosome"/>
</dbReference>
<evidence type="ECO:0000256" key="6">
    <source>
        <dbReference type="ARBA" id="ARBA00022741"/>
    </source>
</evidence>
<gene>
    <name evidence="16" type="ORF">B2K_15735</name>
</gene>
<keyword evidence="2" id="KW-1003">Cell membrane</keyword>
<keyword evidence="11 12" id="KW-0472">Membrane</keyword>
<dbReference type="InterPro" id="IPR000700">
    <property type="entry name" value="PAS-assoc_C"/>
</dbReference>
<dbReference type="EMBL" id="CP003422">
    <property type="protein sequence ID" value="AFH62155.1"/>
    <property type="molecule type" value="Genomic_DNA"/>
</dbReference>
<keyword evidence="6" id="KW-0547">Nucleotide-binding</keyword>
<dbReference type="SUPFAM" id="SSF55073">
    <property type="entry name" value="Nucleotide cyclase"/>
    <property type="match status" value="1"/>
</dbReference>
<organism evidence="16 17">
    <name type="scientific">Paenibacillus mucilaginosus K02</name>
    <dbReference type="NCBI Taxonomy" id="997761"/>
    <lineage>
        <taxon>Bacteria</taxon>
        <taxon>Bacillati</taxon>
        <taxon>Bacillota</taxon>
        <taxon>Bacilli</taxon>
        <taxon>Bacillales</taxon>
        <taxon>Paenibacillaceae</taxon>
        <taxon>Paenibacillus</taxon>
    </lineage>
</organism>
<dbReference type="FunFam" id="3.30.70.270:FF:000001">
    <property type="entry name" value="Diguanylate cyclase domain protein"/>
    <property type="match status" value="1"/>
</dbReference>
<dbReference type="HOGENOM" id="CLU_019253_0_0_9"/>
<dbReference type="GO" id="GO:0000160">
    <property type="term" value="P:phosphorelay signal transduction system"/>
    <property type="evidence" value="ECO:0007669"/>
    <property type="project" value="UniProtKB-KW"/>
</dbReference>
<evidence type="ECO:0000256" key="1">
    <source>
        <dbReference type="ARBA" id="ARBA00004651"/>
    </source>
</evidence>
<dbReference type="CDD" id="cd00130">
    <property type="entry name" value="PAS"/>
    <property type="match status" value="2"/>
</dbReference>
<dbReference type="PATRIC" id="fig|997761.3.peg.3112"/>
<keyword evidence="3" id="KW-0597">Phosphoprotein</keyword>
<evidence type="ECO:0000313" key="16">
    <source>
        <dbReference type="EMBL" id="AFH62155.1"/>
    </source>
</evidence>
<protein>
    <recommendedName>
        <fullName evidence="18">Diguanylate cyclase</fullName>
    </recommendedName>
</protein>
<dbReference type="InterPro" id="IPR035965">
    <property type="entry name" value="PAS-like_dom_sf"/>
</dbReference>
<feature type="transmembrane region" description="Helical" evidence="12">
    <location>
        <begin position="281"/>
        <end position="300"/>
    </location>
</feature>
<dbReference type="InterPro" id="IPR001610">
    <property type="entry name" value="PAC"/>
</dbReference>
<evidence type="ECO:0008006" key="18">
    <source>
        <dbReference type="Google" id="ProtNLM"/>
    </source>
</evidence>
<dbReference type="Gene3D" id="3.30.70.270">
    <property type="match status" value="1"/>
</dbReference>
<dbReference type="PROSITE" id="PS50112">
    <property type="entry name" value="PAS"/>
    <property type="match status" value="2"/>
</dbReference>
<dbReference type="Pfam" id="PF02743">
    <property type="entry name" value="dCache_1"/>
    <property type="match status" value="1"/>
</dbReference>
<dbReference type="CDD" id="cd12914">
    <property type="entry name" value="PDC1_DGC_like"/>
    <property type="match status" value="1"/>
</dbReference>
<dbReference type="GO" id="GO:0043709">
    <property type="term" value="P:cell adhesion involved in single-species biofilm formation"/>
    <property type="evidence" value="ECO:0007669"/>
    <property type="project" value="TreeGrafter"/>
</dbReference>
<sequence>MKNQLRLGGLLTIVLVTLSYSSITVFTEGQRLEQQGRRSLETNLSLKAQYIERWLESRLTDLRLLALMREFKQADQAQAGALLRLSRDTWGIFDKIHFVDRGGELAASSDQGIQDWVPVIDRPYFLDALNGQEHISDLTMAKSTNEPLIFFSTPVRDESGTVTGLLLGSVKLEVIDRLLATLQPPTPGSDSYLVDLGGRMLSDFRHTQELQRLGRGPGESRLAIDTEIYQDALKHQLPEESYRDYKGQEVYGSYVWVNHGKWLLVGEVDQKMLFRGMFHDLLNQAVLGFFIILAAALFFVKIVEHRLAGTLKVLLERAQSIRRGSYGKPQPDSQFEKAPQEYRILMDAMNEMAETVRCKIDLLEASEQKFKSLFDHHLHAVCTFDLQGHYTSANAVCLSDTGYTLEEFISLRYDKLLHPDDWGRLETALGRLKNGQADEFKITVITKEGQLRQLYNSVIPIYSGSDITGAFCVAKDITVQLQAEARLRASEEKYRFLTESSSDMISVHDRGTVYRMVTPASSALFGYEPEELYDRSAFDFIHPEDLQSVGLTHQKIWEAAAVESVTYRMRRKDGTYVWVESKSRKVHSESEGETVVVVTRDISERKQAELALTEVNKKLLHQAEQDGLTQIPNRRRFDNTLRSEWRRAARTESPISMILLDIDYFKAYNDTFGHLSGDECLKKVAAILRDNLLRETDLVARFGGEEFAVLLPHTDLEGALVVAEHLRKAVEAAGLPHPKSRIGEVVTISLGVASLKSPLPHEPTELIEQADRALYDAKKQRNHVEAYTATA</sequence>
<keyword evidence="9 12" id="KW-1133">Transmembrane helix</keyword>
<evidence type="ECO:0000256" key="12">
    <source>
        <dbReference type="SAM" id="Phobius"/>
    </source>
</evidence>
<evidence type="ECO:0000256" key="5">
    <source>
        <dbReference type="ARBA" id="ARBA00022692"/>
    </source>
</evidence>
<dbReference type="InterPro" id="IPR000014">
    <property type="entry name" value="PAS"/>
</dbReference>
<dbReference type="RefSeq" id="WP_014650824.1">
    <property type="nucleotide sequence ID" value="NC_017672.3"/>
</dbReference>
<proteinExistence type="predicted"/>
<name>I0BIF8_9BACL</name>
<evidence type="ECO:0000259" key="13">
    <source>
        <dbReference type="PROSITE" id="PS50112"/>
    </source>
</evidence>
<dbReference type="NCBIfam" id="TIGR00229">
    <property type="entry name" value="sensory_box"/>
    <property type="match status" value="2"/>
</dbReference>
<accession>I0BIF8</accession>
<dbReference type="InterPro" id="IPR029151">
    <property type="entry name" value="Sensor-like_sf"/>
</dbReference>
<keyword evidence="10" id="KW-0902">Two-component regulatory system</keyword>
<dbReference type="Pfam" id="PF00990">
    <property type="entry name" value="GGDEF"/>
    <property type="match status" value="1"/>
</dbReference>
<dbReference type="GO" id="GO:0052621">
    <property type="term" value="F:diguanylate cyclase activity"/>
    <property type="evidence" value="ECO:0007669"/>
    <property type="project" value="TreeGrafter"/>
</dbReference>
<feature type="domain" description="PAS" evidence="13">
    <location>
        <begin position="490"/>
        <end position="549"/>
    </location>
</feature>
<evidence type="ECO:0000259" key="14">
    <source>
        <dbReference type="PROSITE" id="PS50113"/>
    </source>
</evidence>
<dbReference type="InterPro" id="IPR013655">
    <property type="entry name" value="PAS_fold_3"/>
</dbReference>
<keyword evidence="8" id="KW-0067">ATP-binding</keyword>
<feature type="domain" description="PAC" evidence="14">
    <location>
        <begin position="438"/>
        <end position="489"/>
    </location>
</feature>
<dbReference type="GO" id="GO:0005886">
    <property type="term" value="C:plasma membrane"/>
    <property type="evidence" value="ECO:0007669"/>
    <property type="project" value="UniProtKB-SubCell"/>
</dbReference>
<dbReference type="PROSITE" id="PS50887">
    <property type="entry name" value="GGDEF"/>
    <property type="match status" value="1"/>
</dbReference>
<keyword evidence="5 12" id="KW-0812">Transmembrane</keyword>
<comment type="subcellular location">
    <subcellularLocation>
        <location evidence="1">Cell membrane</location>
        <topology evidence="1">Multi-pass membrane protein</topology>
    </subcellularLocation>
</comment>
<dbReference type="InterPro" id="IPR029787">
    <property type="entry name" value="Nucleotide_cyclase"/>
</dbReference>
<dbReference type="InterPro" id="IPR000160">
    <property type="entry name" value="GGDEF_dom"/>
</dbReference>
<dbReference type="PROSITE" id="PS50113">
    <property type="entry name" value="PAC"/>
    <property type="match status" value="2"/>
</dbReference>
<keyword evidence="4" id="KW-0808">Transferase</keyword>
<evidence type="ECO:0000256" key="9">
    <source>
        <dbReference type="ARBA" id="ARBA00022989"/>
    </source>
</evidence>
<dbReference type="PANTHER" id="PTHR45138:SF9">
    <property type="entry name" value="DIGUANYLATE CYCLASE DGCM-RELATED"/>
    <property type="match status" value="1"/>
</dbReference>
<dbReference type="SMART" id="SM00086">
    <property type="entry name" value="PAC"/>
    <property type="match status" value="2"/>
</dbReference>
<evidence type="ECO:0000256" key="2">
    <source>
        <dbReference type="ARBA" id="ARBA00022475"/>
    </source>
</evidence>
<dbReference type="AlphaFoldDB" id="I0BIF8"/>
<dbReference type="GO" id="GO:0005524">
    <property type="term" value="F:ATP binding"/>
    <property type="evidence" value="ECO:0007669"/>
    <property type="project" value="UniProtKB-KW"/>
</dbReference>
<dbReference type="PANTHER" id="PTHR45138">
    <property type="entry name" value="REGULATORY COMPONENTS OF SENSORY TRANSDUCTION SYSTEM"/>
    <property type="match status" value="1"/>
</dbReference>
<dbReference type="InterPro" id="IPR050469">
    <property type="entry name" value="Diguanylate_Cyclase"/>
</dbReference>
<dbReference type="Gene3D" id="3.30.450.20">
    <property type="entry name" value="PAS domain"/>
    <property type="match status" value="3"/>
</dbReference>
<evidence type="ECO:0000256" key="3">
    <source>
        <dbReference type="ARBA" id="ARBA00022553"/>
    </source>
</evidence>
<evidence type="ECO:0000256" key="8">
    <source>
        <dbReference type="ARBA" id="ARBA00022840"/>
    </source>
</evidence>
<feature type="domain" description="PAC" evidence="14">
    <location>
        <begin position="563"/>
        <end position="614"/>
    </location>
</feature>
<keyword evidence="7" id="KW-0418">Kinase</keyword>
<reference evidence="16 17" key="1">
    <citation type="submission" date="2013-06" db="EMBL/GenBank/DDBJ databases">
        <title>Complete genome sequence of Paenibacillus mucilaginosus K02.</title>
        <authorList>
            <person name="Xiao B."/>
            <person name="Sun L."/>
            <person name="Xiao L."/>
            <person name="Lian B."/>
        </authorList>
    </citation>
    <scope>NUCLEOTIDE SEQUENCE [LARGE SCALE GENOMIC DNA]</scope>
    <source>
        <strain evidence="16 17">K02</strain>
    </source>
</reference>
<dbReference type="SUPFAM" id="SSF55785">
    <property type="entry name" value="PYP-like sensor domain (PAS domain)"/>
    <property type="match status" value="2"/>
</dbReference>
<dbReference type="NCBIfam" id="TIGR00254">
    <property type="entry name" value="GGDEF"/>
    <property type="match status" value="1"/>
</dbReference>
<dbReference type="GO" id="GO:0016301">
    <property type="term" value="F:kinase activity"/>
    <property type="evidence" value="ECO:0007669"/>
    <property type="project" value="UniProtKB-KW"/>
</dbReference>
<dbReference type="GO" id="GO:1902201">
    <property type="term" value="P:negative regulation of bacterial-type flagellum-dependent cell motility"/>
    <property type="evidence" value="ECO:0007669"/>
    <property type="project" value="TreeGrafter"/>
</dbReference>
<dbReference type="CDD" id="cd01949">
    <property type="entry name" value="GGDEF"/>
    <property type="match status" value="1"/>
</dbReference>
<dbReference type="KEGG" id="pmw:B2K_15735"/>
<dbReference type="Pfam" id="PF08447">
    <property type="entry name" value="PAS_3"/>
    <property type="match status" value="2"/>
</dbReference>
<evidence type="ECO:0000256" key="7">
    <source>
        <dbReference type="ARBA" id="ARBA00022777"/>
    </source>
</evidence>
<dbReference type="InterPro" id="IPR033479">
    <property type="entry name" value="dCache_1"/>
</dbReference>
<dbReference type="SMART" id="SM00091">
    <property type="entry name" value="PAS"/>
    <property type="match status" value="2"/>
</dbReference>
<evidence type="ECO:0000313" key="17">
    <source>
        <dbReference type="Proteomes" id="UP000007392"/>
    </source>
</evidence>
<evidence type="ECO:0000256" key="11">
    <source>
        <dbReference type="ARBA" id="ARBA00023136"/>
    </source>
</evidence>
<evidence type="ECO:0000256" key="10">
    <source>
        <dbReference type="ARBA" id="ARBA00023012"/>
    </source>
</evidence>
<dbReference type="InterPro" id="IPR043128">
    <property type="entry name" value="Rev_trsase/Diguanyl_cyclase"/>
</dbReference>
<feature type="domain" description="GGDEF" evidence="15">
    <location>
        <begin position="653"/>
        <end position="789"/>
    </location>
</feature>
<dbReference type="SMART" id="SM00267">
    <property type="entry name" value="GGDEF"/>
    <property type="match status" value="1"/>
</dbReference>
<dbReference type="SUPFAM" id="SSF103190">
    <property type="entry name" value="Sensory domain-like"/>
    <property type="match status" value="1"/>
</dbReference>